<proteinExistence type="predicted"/>
<evidence type="ECO:0000313" key="1">
    <source>
        <dbReference type="EMBL" id="JAH89122.1"/>
    </source>
</evidence>
<accession>A0A0E9WFI3</accession>
<dbReference type="EMBL" id="GBXM01019455">
    <property type="protein sequence ID" value="JAH89122.1"/>
    <property type="molecule type" value="Transcribed_RNA"/>
</dbReference>
<reference evidence="1" key="2">
    <citation type="journal article" date="2015" name="Fish Shellfish Immunol.">
        <title>Early steps in the European eel (Anguilla anguilla)-Vibrio vulnificus interaction in the gills: Role of the RtxA13 toxin.</title>
        <authorList>
            <person name="Callol A."/>
            <person name="Pajuelo D."/>
            <person name="Ebbesson L."/>
            <person name="Teles M."/>
            <person name="MacKenzie S."/>
            <person name="Amaro C."/>
        </authorList>
    </citation>
    <scope>NUCLEOTIDE SEQUENCE</scope>
</reference>
<dbReference type="AlphaFoldDB" id="A0A0E9WFI3"/>
<name>A0A0E9WFI3_ANGAN</name>
<sequence length="54" mass="6590">MLCSLQVVNSPNLRNLNTQERRRRREEGGRMQKLHHARRRGHRFLCMLMLLGYR</sequence>
<organism evidence="1">
    <name type="scientific">Anguilla anguilla</name>
    <name type="common">European freshwater eel</name>
    <name type="synonym">Muraena anguilla</name>
    <dbReference type="NCBI Taxonomy" id="7936"/>
    <lineage>
        <taxon>Eukaryota</taxon>
        <taxon>Metazoa</taxon>
        <taxon>Chordata</taxon>
        <taxon>Craniata</taxon>
        <taxon>Vertebrata</taxon>
        <taxon>Euteleostomi</taxon>
        <taxon>Actinopterygii</taxon>
        <taxon>Neopterygii</taxon>
        <taxon>Teleostei</taxon>
        <taxon>Anguilliformes</taxon>
        <taxon>Anguillidae</taxon>
        <taxon>Anguilla</taxon>
    </lineage>
</organism>
<reference evidence="1" key="1">
    <citation type="submission" date="2014-11" db="EMBL/GenBank/DDBJ databases">
        <authorList>
            <person name="Amaro Gonzalez C."/>
        </authorList>
    </citation>
    <scope>NUCLEOTIDE SEQUENCE</scope>
</reference>
<protein>
    <submittedName>
        <fullName evidence="1">Uncharacterized protein</fullName>
    </submittedName>
</protein>